<evidence type="ECO:0000313" key="4">
    <source>
        <dbReference type="EMBL" id="QDU94051.1"/>
    </source>
</evidence>
<feature type="region of interest" description="Disordered" evidence="1">
    <location>
        <begin position="68"/>
        <end position="90"/>
    </location>
</feature>
<reference evidence="4 5" key="1">
    <citation type="submission" date="2019-02" db="EMBL/GenBank/DDBJ databases">
        <title>Deep-cultivation of Planctomycetes and their phenomic and genomic characterization uncovers novel biology.</title>
        <authorList>
            <person name="Wiegand S."/>
            <person name="Jogler M."/>
            <person name="Boedeker C."/>
            <person name="Pinto D."/>
            <person name="Vollmers J."/>
            <person name="Rivas-Marin E."/>
            <person name="Kohn T."/>
            <person name="Peeters S.H."/>
            <person name="Heuer A."/>
            <person name="Rast P."/>
            <person name="Oberbeckmann S."/>
            <person name="Bunk B."/>
            <person name="Jeske O."/>
            <person name="Meyerdierks A."/>
            <person name="Storesund J.E."/>
            <person name="Kallscheuer N."/>
            <person name="Luecker S."/>
            <person name="Lage O.M."/>
            <person name="Pohl T."/>
            <person name="Merkel B.J."/>
            <person name="Hornburger P."/>
            <person name="Mueller R.-W."/>
            <person name="Bruemmer F."/>
            <person name="Labrenz M."/>
            <person name="Spormann A.M."/>
            <person name="Op den Camp H."/>
            <person name="Overmann J."/>
            <person name="Amann R."/>
            <person name="Jetten M.S.M."/>
            <person name="Mascher T."/>
            <person name="Medema M.H."/>
            <person name="Devos D.P."/>
            <person name="Kaster A.-K."/>
            <person name="Ovreas L."/>
            <person name="Rohde M."/>
            <person name="Galperin M.Y."/>
            <person name="Jogler C."/>
        </authorList>
    </citation>
    <scope>NUCLEOTIDE SEQUENCE [LARGE SCALE GENOMIC DNA]</scope>
    <source>
        <strain evidence="4 5">Pla85_3_4</strain>
    </source>
</reference>
<dbReference type="EMBL" id="CP036433">
    <property type="protein sequence ID" value="QDU94051.1"/>
    <property type="molecule type" value="Genomic_DNA"/>
</dbReference>
<evidence type="ECO:0000313" key="5">
    <source>
        <dbReference type="Proteomes" id="UP000317648"/>
    </source>
</evidence>
<evidence type="ECO:0000259" key="3">
    <source>
        <dbReference type="Pfam" id="PF14237"/>
    </source>
</evidence>
<name>A0A518DQD7_9BACT</name>
<feature type="region of interest" description="Disordered" evidence="1">
    <location>
        <begin position="1"/>
        <end position="33"/>
    </location>
</feature>
<feature type="transmembrane region" description="Helical" evidence="2">
    <location>
        <begin position="283"/>
        <end position="302"/>
    </location>
</feature>
<proteinExistence type="predicted"/>
<dbReference type="Proteomes" id="UP000317648">
    <property type="component" value="Chromosome"/>
</dbReference>
<organism evidence="4 5">
    <name type="scientific">Lignipirellula cremea</name>
    <dbReference type="NCBI Taxonomy" id="2528010"/>
    <lineage>
        <taxon>Bacteria</taxon>
        <taxon>Pseudomonadati</taxon>
        <taxon>Planctomycetota</taxon>
        <taxon>Planctomycetia</taxon>
        <taxon>Pirellulales</taxon>
        <taxon>Pirellulaceae</taxon>
        <taxon>Lignipirellula</taxon>
    </lineage>
</organism>
<keyword evidence="2" id="KW-0472">Membrane</keyword>
<dbReference type="Pfam" id="PF14237">
    <property type="entry name" value="GYF_2"/>
    <property type="match status" value="2"/>
</dbReference>
<feature type="transmembrane region" description="Helical" evidence="2">
    <location>
        <begin position="214"/>
        <end position="236"/>
    </location>
</feature>
<feature type="compositionally biased region" description="Polar residues" evidence="1">
    <location>
        <begin position="13"/>
        <end position="22"/>
    </location>
</feature>
<sequence length="365" mass="39202">MVKRGENEHGPVSSGQLRNLASSGKLRPNDLVRHGENDAWKEAASVAGLFAAEKEVLVQDDGFVQAELSSSEEFDSSGSNDAPSNQKPNSPVALDWYYAKGQERMVPVSWDELCKLATSGQLVTGDLVWSEGMPEWSRADHVAGLFPPKGSNAPPPLPTSPAIPPIPQKHEPAEVRSAGHAIWDGGKRFFAGSQTEEELTEVTQPTKSTSRTAVLVLTIIGAFVSFFVGGCTSATFEGLANTCEGLNEWSDDFDRRFGQYSSRYDTRSKRVDTETIRKSGQSYVLLGFLEAALGLAGGFVAYRSFGTTLGFSLLTIPIRKVTLAGLVILFAALLSISNTFTFITAGILKGVAAVLCLLNKPEPSP</sequence>
<dbReference type="AlphaFoldDB" id="A0A518DQD7"/>
<feature type="compositionally biased region" description="Polar residues" evidence="1">
    <location>
        <begin position="80"/>
        <end position="89"/>
    </location>
</feature>
<dbReference type="InterPro" id="IPR025640">
    <property type="entry name" value="GYF_2"/>
</dbReference>
<keyword evidence="2" id="KW-0812">Transmembrane</keyword>
<feature type="domain" description="GYF" evidence="3">
    <location>
        <begin position="96"/>
        <end position="145"/>
    </location>
</feature>
<accession>A0A518DQD7</accession>
<feature type="domain" description="GYF" evidence="3">
    <location>
        <begin position="4"/>
        <end position="49"/>
    </location>
</feature>
<evidence type="ECO:0000256" key="2">
    <source>
        <dbReference type="SAM" id="Phobius"/>
    </source>
</evidence>
<keyword evidence="2" id="KW-1133">Transmembrane helix</keyword>
<evidence type="ECO:0000256" key="1">
    <source>
        <dbReference type="SAM" id="MobiDB-lite"/>
    </source>
</evidence>
<keyword evidence="5" id="KW-1185">Reference proteome</keyword>
<protein>
    <recommendedName>
        <fullName evidence="3">GYF domain-containing protein</fullName>
    </recommendedName>
</protein>
<dbReference type="KEGG" id="lcre:Pla8534_18370"/>
<gene>
    <name evidence="4" type="ORF">Pla8534_18370</name>
</gene>